<gene>
    <name evidence="3" type="ORF">K469DRAFT_224161</name>
</gene>
<proteinExistence type="predicted"/>
<dbReference type="Gene3D" id="1.20.5.170">
    <property type="match status" value="1"/>
</dbReference>
<feature type="coiled-coil region" evidence="1">
    <location>
        <begin position="28"/>
        <end position="55"/>
    </location>
</feature>
<dbReference type="CDD" id="cd14688">
    <property type="entry name" value="bZIP_YAP"/>
    <property type="match status" value="1"/>
</dbReference>
<dbReference type="InterPro" id="IPR046347">
    <property type="entry name" value="bZIP_sf"/>
</dbReference>
<reference evidence="3" key="1">
    <citation type="journal article" date="2020" name="Stud. Mycol.">
        <title>101 Dothideomycetes genomes: a test case for predicting lifestyles and emergence of pathogens.</title>
        <authorList>
            <person name="Haridas S."/>
            <person name="Albert R."/>
            <person name="Binder M."/>
            <person name="Bloem J."/>
            <person name="Labutti K."/>
            <person name="Salamov A."/>
            <person name="Andreopoulos B."/>
            <person name="Baker S."/>
            <person name="Barry K."/>
            <person name="Bills G."/>
            <person name="Bluhm B."/>
            <person name="Cannon C."/>
            <person name="Castanera R."/>
            <person name="Culley D."/>
            <person name="Daum C."/>
            <person name="Ezra D."/>
            <person name="Gonzalez J."/>
            <person name="Henrissat B."/>
            <person name="Kuo A."/>
            <person name="Liang C."/>
            <person name="Lipzen A."/>
            <person name="Lutzoni F."/>
            <person name="Magnuson J."/>
            <person name="Mondo S."/>
            <person name="Nolan M."/>
            <person name="Ohm R."/>
            <person name="Pangilinan J."/>
            <person name="Park H.-J."/>
            <person name="Ramirez L."/>
            <person name="Alfaro M."/>
            <person name="Sun H."/>
            <person name="Tritt A."/>
            <person name="Yoshinaga Y."/>
            <person name="Zwiers L.-H."/>
            <person name="Turgeon B."/>
            <person name="Goodwin S."/>
            <person name="Spatafora J."/>
            <person name="Crous P."/>
            <person name="Grigoriev I."/>
        </authorList>
    </citation>
    <scope>NUCLEOTIDE SEQUENCE</scope>
    <source>
        <strain evidence="3">CBS 207.26</strain>
    </source>
</reference>
<dbReference type="OrthoDB" id="3555317at2759"/>
<protein>
    <recommendedName>
        <fullName evidence="5">BZIP domain-containing protein</fullName>
    </recommendedName>
</protein>
<evidence type="ECO:0000256" key="2">
    <source>
        <dbReference type="SAM" id="MobiDB-lite"/>
    </source>
</evidence>
<keyword evidence="1" id="KW-0175">Coiled coil</keyword>
<dbReference type="Proteomes" id="UP000800200">
    <property type="component" value="Unassembled WGS sequence"/>
</dbReference>
<accession>A0A6A6DU01</accession>
<dbReference type="PANTHER" id="PTHR40618">
    <property type="entry name" value="B-ZIP TRANSCRIPTION FACTOR (EUROFUNG)-RELATED"/>
    <property type="match status" value="1"/>
</dbReference>
<dbReference type="EMBL" id="ML994647">
    <property type="protein sequence ID" value="KAF2182523.1"/>
    <property type="molecule type" value="Genomic_DNA"/>
</dbReference>
<dbReference type="GO" id="GO:0003700">
    <property type="term" value="F:DNA-binding transcription factor activity"/>
    <property type="evidence" value="ECO:0007669"/>
    <property type="project" value="InterPro"/>
</dbReference>
<keyword evidence="4" id="KW-1185">Reference proteome</keyword>
<evidence type="ECO:0000256" key="1">
    <source>
        <dbReference type="SAM" id="Coils"/>
    </source>
</evidence>
<feature type="region of interest" description="Disordered" evidence="2">
    <location>
        <begin position="121"/>
        <end position="146"/>
    </location>
</feature>
<evidence type="ECO:0000313" key="3">
    <source>
        <dbReference type="EMBL" id="KAF2182523.1"/>
    </source>
</evidence>
<evidence type="ECO:0000313" key="4">
    <source>
        <dbReference type="Proteomes" id="UP000800200"/>
    </source>
</evidence>
<organism evidence="3 4">
    <name type="scientific">Zopfia rhizophila CBS 207.26</name>
    <dbReference type="NCBI Taxonomy" id="1314779"/>
    <lineage>
        <taxon>Eukaryota</taxon>
        <taxon>Fungi</taxon>
        <taxon>Dikarya</taxon>
        <taxon>Ascomycota</taxon>
        <taxon>Pezizomycotina</taxon>
        <taxon>Dothideomycetes</taxon>
        <taxon>Dothideomycetes incertae sedis</taxon>
        <taxon>Zopfiaceae</taxon>
        <taxon>Zopfia</taxon>
    </lineage>
</organism>
<feature type="compositionally biased region" description="Low complexity" evidence="2">
    <location>
        <begin position="484"/>
        <end position="498"/>
    </location>
</feature>
<sequence length="640" mass="71017">MSTTNILSKNTPNERRRTQIRLAQRAYRQRKETTISSLKQQNAQLQSIIEQMNKCFLRFNDSALKSGLLQLNPELARELKGITENFVTLVKTAVVEGHFKGDEEAAEADLDPAAELHKATETVRASREPRRIQQANPPPLPEHTDIGWGYSATLAEVPRLTHTASPQNKRYEPSTYFPPMPNSPFEAAKASSLVRTPPGALTVDQVLDQPRQRADTDVGNEPLPFGLVDIIMRDHPPYSPDPQIYSVNIPSPELTPPLTRLSTPPVFSSLTTKTMTSPWTYSFQETTFARRLTRAALEGGFHILSSANIRPAALNYVFRLSLPFMTIDQMREKFKLLLSRGTDEELDCWQTPFIHLGGAGTYYPRKDAEGNILRLPNSWNVRSIGPQKMIRAENAVDPSQSYDLEVDLTGFEGEWFDAYDVQGYLEKEKGCYINPRDTFAQVYIEVEDDTSAGLPSLSYSKDINLNLELPDPHSNYESRSPILSNASSSTDTISSQSTPGTGIAQLDPILAASTRSDTPFGLDMGVGNFNGFGKLNDIDTAAMFEQPLGLDLAPWFDPNLVTTMAGFGNSFGDIANLGMDLMGSEVEPIPIVKQKQKKAVCVDVSKLVDEIVKHAVCLGRAPGFRRKDIDMAFKASLVHF</sequence>
<evidence type="ECO:0008006" key="5">
    <source>
        <dbReference type="Google" id="ProtNLM"/>
    </source>
</evidence>
<dbReference type="AlphaFoldDB" id="A0A6A6DU01"/>
<name>A0A6A6DU01_9PEZI</name>
<dbReference type="PANTHER" id="PTHR40618:SF1">
    <property type="entry name" value="B-ZIP TRANSCRIPTION FACTOR (EUROFUNG)"/>
    <property type="match status" value="1"/>
</dbReference>
<feature type="region of interest" description="Disordered" evidence="2">
    <location>
        <begin position="474"/>
        <end position="501"/>
    </location>
</feature>
<dbReference type="SUPFAM" id="SSF57959">
    <property type="entry name" value="Leucine zipper domain"/>
    <property type="match status" value="1"/>
</dbReference>
<feature type="compositionally biased region" description="Basic and acidic residues" evidence="2">
    <location>
        <begin position="121"/>
        <end position="131"/>
    </location>
</feature>